<comment type="caution">
    <text evidence="2">The sequence shown here is derived from an EMBL/GenBank/DDBJ whole genome shotgun (WGS) entry which is preliminary data.</text>
</comment>
<reference evidence="2 3" key="1">
    <citation type="submission" date="2013-08" db="EMBL/GenBank/DDBJ databases">
        <title>Lactobacillus wasatchii sp. WDC04, a late gas producing bacteria isolated from aged chedder cheese.</title>
        <authorList>
            <person name="Oberg C.J."/>
            <person name="Culumber M."/>
            <person name="McMahon D.J."/>
            <person name="Broadbent J.R."/>
            <person name="Oberg T.S."/>
            <person name="Ortaki F."/>
        </authorList>
    </citation>
    <scope>NUCLEOTIDE SEQUENCE [LARGE SCALE GENOMIC DNA]</scope>
    <source>
        <strain evidence="2 3">WDC04</strain>
    </source>
</reference>
<name>A0A0D0YX91_9LACO</name>
<evidence type="ECO:0000313" key="3">
    <source>
        <dbReference type="Proteomes" id="UP000032279"/>
    </source>
</evidence>
<dbReference type="InterPro" id="IPR050312">
    <property type="entry name" value="IolE/XylAMocC-like"/>
</dbReference>
<feature type="domain" description="Xylose isomerase-like TIM barrel" evidence="1">
    <location>
        <begin position="22"/>
        <end position="274"/>
    </location>
</feature>
<evidence type="ECO:0000313" key="2">
    <source>
        <dbReference type="EMBL" id="KIS03859.1"/>
    </source>
</evidence>
<dbReference type="RefSeq" id="WP_044010226.1">
    <property type="nucleotide sequence ID" value="NZ_AWTT01000008.1"/>
</dbReference>
<dbReference type="STRING" id="1335616.WDC_0506"/>
<accession>A0A0D0YX91</accession>
<dbReference type="InterPro" id="IPR036237">
    <property type="entry name" value="Xyl_isomerase-like_sf"/>
</dbReference>
<dbReference type="EMBL" id="AWTT01000008">
    <property type="protein sequence ID" value="KIS03859.1"/>
    <property type="molecule type" value="Genomic_DNA"/>
</dbReference>
<dbReference type="InterPro" id="IPR013022">
    <property type="entry name" value="Xyl_isomerase-like_TIM-brl"/>
</dbReference>
<organism evidence="2 3">
    <name type="scientific">Paucilactobacillus wasatchensis</name>
    <dbReference type="NCBI Taxonomy" id="1335616"/>
    <lineage>
        <taxon>Bacteria</taxon>
        <taxon>Bacillati</taxon>
        <taxon>Bacillota</taxon>
        <taxon>Bacilli</taxon>
        <taxon>Lactobacillales</taxon>
        <taxon>Lactobacillaceae</taxon>
        <taxon>Paucilactobacillus</taxon>
    </lineage>
</organism>
<keyword evidence="3" id="KW-1185">Reference proteome</keyword>
<gene>
    <name evidence="2" type="ORF">WDC_0506</name>
</gene>
<sequence length="285" mass="32118">MNLRLGLRSHDVSEHSLTHLLAVLKQYGLTNVQFAPFKFLPGDFVNQTNMLTPGLMTAIQDKFVAANAHISVLGCYVNIVDNDVEQRQRNVNSFKDSLALARYVGGPIVATETGSLSDNGYTEANFTETAYQRVLASVKQMAYYAEKYGAIMAIEAGINHPIYNNQIQKRLLDEVDSPNVKIIYDLTNILTPENLNDQGAILAEAEKLFKDDIFEFHIKDFVFDHGEKKTVPFGEGVLDAERYIKFISKLKPYSDCILEGLKEDRLEQSLNFINQIDDGSNYQIH</sequence>
<dbReference type="Pfam" id="PF01261">
    <property type="entry name" value="AP_endonuc_2"/>
    <property type="match status" value="1"/>
</dbReference>
<dbReference type="PATRIC" id="fig|1335616.4.peg.506"/>
<dbReference type="Gene3D" id="3.20.20.150">
    <property type="entry name" value="Divalent-metal-dependent TIM barrel enzymes"/>
    <property type="match status" value="1"/>
</dbReference>
<proteinExistence type="predicted"/>
<dbReference type="PANTHER" id="PTHR12110:SF21">
    <property type="entry name" value="XYLOSE ISOMERASE-LIKE TIM BARREL DOMAIN-CONTAINING PROTEIN"/>
    <property type="match status" value="1"/>
</dbReference>
<evidence type="ECO:0000259" key="1">
    <source>
        <dbReference type="Pfam" id="PF01261"/>
    </source>
</evidence>
<dbReference type="SUPFAM" id="SSF51658">
    <property type="entry name" value="Xylose isomerase-like"/>
    <property type="match status" value="1"/>
</dbReference>
<dbReference type="PANTHER" id="PTHR12110">
    <property type="entry name" value="HYDROXYPYRUVATE ISOMERASE"/>
    <property type="match status" value="1"/>
</dbReference>
<dbReference type="Proteomes" id="UP000032279">
    <property type="component" value="Unassembled WGS sequence"/>
</dbReference>
<dbReference type="AlphaFoldDB" id="A0A0D0YX91"/>
<protein>
    <recommendedName>
        <fullName evidence="1">Xylose isomerase-like TIM barrel domain-containing protein</fullName>
    </recommendedName>
</protein>
<dbReference type="OrthoDB" id="2063291at2"/>